<reference evidence="1 2" key="1">
    <citation type="submission" date="2009-04" db="EMBL/GenBank/DDBJ databases">
        <authorList>
            <person name="Sebastian Y."/>
            <person name="Madupu R."/>
            <person name="Durkin A.S."/>
            <person name="Torralba M."/>
            <person name="Methe B."/>
            <person name="Sutton G.G."/>
            <person name="Strausberg R.L."/>
            <person name="Nelson K.E."/>
        </authorList>
    </citation>
    <scope>NUCLEOTIDE SEQUENCE [LARGE SCALE GENOMIC DNA]</scope>
    <source>
        <strain evidence="2">ATCC 35406 / BCRC 14492 / JCM 8526 / NCTC 13058 / HG 370</strain>
    </source>
</reference>
<protein>
    <submittedName>
        <fullName evidence="1">Uncharacterized protein</fullName>
    </submittedName>
</protein>
<dbReference type="AlphaFoldDB" id="C3JAT8"/>
<proteinExistence type="predicted"/>
<keyword evidence="2" id="KW-1185">Reference proteome</keyword>
<evidence type="ECO:0000313" key="1">
    <source>
        <dbReference type="EMBL" id="EEN82856.1"/>
    </source>
</evidence>
<organism evidence="1 2">
    <name type="scientific">Porphyromonas endodontalis (strain ATCC 35406 / DSM 24491 / JCM 8526 / CCUG 16442 / BCRC 14492 / NCTC 13058 / HG 370)</name>
    <name type="common">Bacteroides endodontalis</name>
    <dbReference type="NCBI Taxonomy" id="553175"/>
    <lineage>
        <taxon>Bacteria</taxon>
        <taxon>Pseudomonadati</taxon>
        <taxon>Bacteroidota</taxon>
        <taxon>Bacteroidia</taxon>
        <taxon>Bacteroidales</taxon>
        <taxon>Porphyromonadaceae</taxon>
        <taxon>Porphyromonas</taxon>
    </lineage>
</organism>
<dbReference type="EMBL" id="ACNN01000020">
    <property type="protein sequence ID" value="EEN82856.1"/>
    <property type="molecule type" value="Genomic_DNA"/>
</dbReference>
<evidence type="ECO:0000313" key="2">
    <source>
        <dbReference type="Proteomes" id="UP000004295"/>
    </source>
</evidence>
<name>C3JAT8_POREA</name>
<sequence>MRDLEKPRLLGTLFLSQSKKVATLDSEVSRLSPCDIATHTAGL</sequence>
<gene>
    <name evidence="1" type="ORF">POREN0001_0327</name>
</gene>
<comment type="caution">
    <text evidence="1">The sequence shown here is derived from an EMBL/GenBank/DDBJ whole genome shotgun (WGS) entry which is preliminary data.</text>
</comment>
<dbReference type="Proteomes" id="UP000004295">
    <property type="component" value="Unassembled WGS sequence"/>
</dbReference>
<accession>C3JAT8</accession>
<dbReference type="STRING" id="553175.POREN0001_0327"/>